<sequence length="339" mass="39890">MKILKEKRLFILSNNIHYINAKNYIRTHKEGENHLIFLNKFSKGHQEFIDEIKKDRDFKSIKIIANNQNQKFPKGFLKTISFIKNVRGLKGHFGNNIEKIFISNYLSWQQHYILKQFHTNQIILINDGTAIFKTIELRETSKIINFSHINFLIKSFLGTTKINNLHFYSPIKVPVAQYDSIEIFNFEASKSSQVNSKKVYFIGSPLVELNYLKLNHHLSYLTTIKNIFPDAQITYFAHRGEKDRFLEKYDYFGKVVKDTISFEERLRQEKVLPGYILSYASSILINLPQVYPQINFSYFPLEEDGIPDNSSFKSIYPPLIDNFERMKSSNFDILQVKKT</sequence>
<keyword evidence="2" id="KW-1185">Reference proteome</keyword>
<proteinExistence type="predicted"/>
<accession>A0A1M5FG82</accession>
<evidence type="ECO:0000313" key="1">
    <source>
        <dbReference type="EMBL" id="SHF90439.1"/>
    </source>
</evidence>
<dbReference type="OrthoDB" id="1442397at2"/>
<gene>
    <name evidence="1" type="ORF">SAMN05444483_103176</name>
</gene>
<dbReference type="Proteomes" id="UP000183945">
    <property type="component" value="Unassembled WGS sequence"/>
</dbReference>
<dbReference type="AlphaFoldDB" id="A0A1M5FG82"/>
<organism evidence="1 2">
    <name type="scientific">Salegentibacter echinorum</name>
    <dbReference type="NCBI Taxonomy" id="1073325"/>
    <lineage>
        <taxon>Bacteria</taxon>
        <taxon>Pseudomonadati</taxon>
        <taxon>Bacteroidota</taxon>
        <taxon>Flavobacteriia</taxon>
        <taxon>Flavobacteriales</taxon>
        <taxon>Flavobacteriaceae</taxon>
        <taxon>Salegentibacter</taxon>
    </lineage>
</organism>
<evidence type="ECO:0000313" key="2">
    <source>
        <dbReference type="Proteomes" id="UP000183945"/>
    </source>
</evidence>
<reference evidence="2" key="1">
    <citation type="submission" date="2016-11" db="EMBL/GenBank/DDBJ databases">
        <authorList>
            <person name="Varghese N."/>
            <person name="Submissions S."/>
        </authorList>
    </citation>
    <scope>NUCLEOTIDE SEQUENCE [LARGE SCALE GENOMIC DNA]</scope>
    <source>
        <strain evidence="2">DSM 24579</strain>
    </source>
</reference>
<dbReference type="RefSeq" id="WP_072878085.1">
    <property type="nucleotide sequence ID" value="NZ_FQVT01000003.1"/>
</dbReference>
<dbReference type="EMBL" id="FQVT01000003">
    <property type="protein sequence ID" value="SHF90439.1"/>
    <property type="molecule type" value="Genomic_DNA"/>
</dbReference>
<evidence type="ECO:0008006" key="3">
    <source>
        <dbReference type="Google" id="ProtNLM"/>
    </source>
</evidence>
<name>A0A1M5FG82_SALEC</name>
<protein>
    <recommendedName>
        <fullName evidence="3">Glycosyltransferase family 52</fullName>
    </recommendedName>
</protein>